<accession>G8QSM2</accession>
<proteinExistence type="inferred from homology"/>
<dbReference type="Pfam" id="PF04454">
    <property type="entry name" value="Linocin_M18"/>
    <property type="match status" value="1"/>
</dbReference>
<dbReference type="PANTHER" id="PTHR37165">
    <property type="entry name" value="PEPTIDASE U56 FAMILY"/>
    <property type="match status" value="1"/>
</dbReference>
<dbReference type="GO" id="GO:0140737">
    <property type="term" value="C:encapsulin nanocompartment"/>
    <property type="evidence" value="ECO:0007669"/>
    <property type="project" value="UniProtKB-SubCell"/>
</dbReference>
<dbReference type="STRING" id="158190.SpiGrapes_1165"/>
<evidence type="ECO:0000313" key="5">
    <source>
        <dbReference type="Proteomes" id="UP000005632"/>
    </source>
</evidence>
<comment type="subcellular location">
    <subcellularLocation>
        <location evidence="1">Encapsulin nanocompartment</location>
    </subcellularLocation>
</comment>
<dbReference type="eggNOG" id="COG1659">
    <property type="taxonomic scope" value="Bacteria"/>
</dbReference>
<dbReference type="NCBIfam" id="NF041155">
    <property type="entry name" value="encap_f1"/>
    <property type="match status" value="1"/>
</dbReference>
<dbReference type="InterPro" id="IPR007544">
    <property type="entry name" value="ENCAP"/>
</dbReference>
<dbReference type="Proteomes" id="UP000005632">
    <property type="component" value="Chromosome"/>
</dbReference>
<dbReference type="PANTHER" id="PTHR37165:SF1">
    <property type="entry name" value="TYPE 1 ENCAPSULIN SHELL PROTEIN"/>
    <property type="match status" value="1"/>
</dbReference>
<evidence type="ECO:0000256" key="3">
    <source>
        <dbReference type="ARBA" id="ARBA00033787"/>
    </source>
</evidence>
<dbReference type="InterPro" id="IPR051429">
    <property type="entry name" value="Encapsulin_nc"/>
</dbReference>
<comment type="similarity">
    <text evidence="2">Belongs to the encapsulin family. Family 1 subfamily.</text>
</comment>
<dbReference type="OrthoDB" id="2922at2"/>
<gene>
    <name evidence="4" type="ordered locus">SpiGrapes_1165</name>
</gene>
<keyword evidence="5" id="KW-1185">Reference proteome</keyword>
<keyword evidence="3" id="KW-1284">Encapsulin nanocompartment</keyword>
<dbReference type="EMBL" id="CP003155">
    <property type="protein sequence ID" value="AEV28983.1"/>
    <property type="molecule type" value="Genomic_DNA"/>
</dbReference>
<reference evidence="4 5" key="1">
    <citation type="submission" date="2011-11" db="EMBL/GenBank/DDBJ databases">
        <title>Complete sequence of Spirochaeta sp. grapes.</title>
        <authorList>
            <consortium name="US DOE Joint Genome Institute"/>
            <person name="Lucas S."/>
            <person name="Han J."/>
            <person name="Lapidus A."/>
            <person name="Cheng J.-F."/>
            <person name="Goodwin L."/>
            <person name="Pitluck S."/>
            <person name="Peters L."/>
            <person name="Ovchinnikova G."/>
            <person name="Munk A.C."/>
            <person name="Detter J.C."/>
            <person name="Han C."/>
            <person name="Tapia R."/>
            <person name="Land M."/>
            <person name="Hauser L."/>
            <person name="Kyrpides N."/>
            <person name="Ivanova N."/>
            <person name="Pagani I."/>
            <person name="Ritalahtilisa K."/>
            <person name="Loeffler F."/>
            <person name="Woyke T."/>
        </authorList>
    </citation>
    <scope>NUCLEOTIDE SEQUENCE [LARGE SCALE GENOMIC DNA]</scope>
    <source>
        <strain evidence="5">ATCC BAA-1885 / DSM 22778 / Grapes</strain>
    </source>
</reference>
<dbReference type="Gene3D" id="3.30.2320.10">
    <property type="entry name" value="hypothetical protein PF0899 domain"/>
    <property type="match status" value="1"/>
</dbReference>
<organism evidence="4 5">
    <name type="scientific">Sphaerochaeta pleomorpha (strain ATCC BAA-1885 / DSM 22778 / Grapes)</name>
    <dbReference type="NCBI Taxonomy" id="158190"/>
    <lineage>
        <taxon>Bacteria</taxon>
        <taxon>Pseudomonadati</taxon>
        <taxon>Spirochaetota</taxon>
        <taxon>Spirochaetia</taxon>
        <taxon>Spirochaetales</taxon>
        <taxon>Sphaerochaetaceae</taxon>
        <taxon>Sphaerochaeta</taxon>
    </lineage>
</organism>
<dbReference type="AlphaFoldDB" id="G8QSM2"/>
<sequence>MDMFKRELAPLSLQGWKEIENRAKEILLTHLTARKVVKVLGPKGIDYTAVSEGRLKLCDDGEVKAGFYMVKPLVEARVQFSLNRWEIDNLDRGAKDIDFGGLDKAIANLAEFEEKALFEGYELGGIKGLRQASTNKTLVLGNTAQETLAALTEGIIILKQHFATSPYALIVGTKTWISLHKDVAGLPLIERVERLLGGKVVHALTLEGALLIPFDDPSIEMTIGQDFALGYEMHDSKEVRLFATESFTFRVLDPKRIVPYKA</sequence>
<dbReference type="HOGENOM" id="CLU_089875_1_0_12"/>
<evidence type="ECO:0000256" key="1">
    <source>
        <dbReference type="ARBA" id="ARBA00033738"/>
    </source>
</evidence>
<dbReference type="PIRSF" id="PIRSF019254">
    <property type="entry name" value="CFP29"/>
    <property type="match status" value="1"/>
</dbReference>
<evidence type="ECO:0000313" key="4">
    <source>
        <dbReference type="EMBL" id="AEV28983.1"/>
    </source>
</evidence>
<evidence type="ECO:0000256" key="2">
    <source>
        <dbReference type="ARBA" id="ARBA00033743"/>
    </source>
</evidence>
<dbReference type="Gene3D" id="3.30.2400.30">
    <property type="match status" value="1"/>
</dbReference>
<dbReference type="RefSeq" id="WP_014269832.1">
    <property type="nucleotide sequence ID" value="NC_016633.1"/>
</dbReference>
<dbReference type="KEGG" id="sgp:SpiGrapes_1165"/>
<protein>
    <submittedName>
        <fullName evidence="4">Uncharacterized protein, linocin/CFP29</fullName>
    </submittedName>
</protein>
<dbReference type="MEROPS" id="U56.001"/>
<name>G8QSM2_SPHPG</name>